<evidence type="ECO:0000256" key="4">
    <source>
        <dbReference type="ARBA" id="ARBA00022670"/>
    </source>
</evidence>
<protein>
    <recommendedName>
        <fullName evidence="2">Pyrrolidone-carboxylate peptidase</fullName>
    </recommendedName>
    <alternativeName>
        <fullName evidence="7">5-oxoprolyl-peptidase</fullName>
    </alternativeName>
    <alternativeName>
        <fullName evidence="8">Pyroglutamyl-peptidase I</fullName>
    </alternativeName>
</protein>
<evidence type="ECO:0000256" key="1">
    <source>
        <dbReference type="ARBA" id="ARBA00006641"/>
    </source>
</evidence>
<keyword evidence="5" id="KW-0378">Hydrolase</keyword>
<evidence type="ECO:0000256" key="7">
    <source>
        <dbReference type="ARBA" id="ARBA00030836"/>
    </source>
</evidence>
<proteinExistence type="inferred from homology"/>
<dbReference type="Proteomes" id="UP000256748">
    <property type="component" value="Unassembled WGS sequence"/>
</dbReference>
<evidence type="ECO:0000256" key="8">
    <source>
        <dbReference type="ARBA" id="ARBA00031559"/>
    </source>
</evidence>
<dbReference type="SUPFAM" id="SSF53182">
    <property type="entry name" value="Pyrrolidone carboxyl peptidase (pyroglutamate aminopeptidase)"/>
    <property type="match status" value="1"/>
</dbReference>
<dbReference type="GO" id="GO:0006508">
    <property type="term" value="P:proteolysis"/>
    <property type="evidence" value="ECO:0007669"/>
    <property type="project" value="UniProtKB-KW"/>
</dbReference>
<name>A0A3E1AZF6_RHILT</name>
<dbReference type="Pfam" id="PF01470">
    <property type="entry name" value="Peptidase_C15"/>
    <property type="match status" value="1"/>
</dbReference>
<evidence type="ECO:0000256" key="6">
    <source>
        <dbReference type="ARBA" id="ARBA00022807"/>
    </source>
</evidence>
<dbReference type="AlphaFoldDB" id="A0A3E1AZF6"/>
<dbReference type="EMBL" id="NAOO01000033">
    <property type="protein sequence ID" value="RFB86632.1"/>
    <property type="molecule type" value="Genomic_DNA"/>
</dbReference>
<dbReference type="InterPro" id="IPR016125">
    <property type="entry name" value="Peptidase_C15-like"/>
</dbReference>
<dbReference type="GO" id="GO:0016920">
    <property type="term" value="F:pyroglutamyl-peptidase activity"/>
    <property type="evidence" value="ECO:0007669"/>
    <property type="project" value="InterPro"/>
</dbReference>
<keyword evidence="3" id="KW-0963">Cytoplasm</keyword>
<evidence type="ECO:0000256" key="2">
    <source>
        <dbReference type="ARBA" id="ARBA00019191"/>
    </source>
</evidence>
<dbReference type="PRINTS" id="PR00706">
    <property type="entry name" value="PYROGLUPTASE"/>
</dbReference>
<dbReference type="PANTHER" id="PTHR23402:SF1">
    <property type="entry name" value="PYROGLUTAMYL-PEPTIDASE I"/>
    <property type="match status" value="1"/>
</dbReference>
<evidence type="ECO:0000313" key="9">
    <source>
        <dbReference type="EMBL" id="RFB86632.1"/>
    </source>
</evidence>
<evidence type="ECO:0000256" key="3">
    <source>
        <dbReference type="ARBA" id="ARBA00022490"/>
    </source>
</evidence>
<organism evidence="9 10">
    <name type="scientific">Rhizobium leguminosarum bv. trifolii</name>
    <dbReference type="NCBI Taxonomy" id="386"/>
    <lineage>
        <taxon>Bacteria</taxon>
        <taxon>Pseudomonadati</taxon>
        <taxon>Pseudomonadota</taxon>
        <taxon>Alphaproteobacteria</taxon>
        <taxon>Hyphomicrobiales</taxon>
        <taxon>Rhizobiaceae</taxon>
        <taxon>Rhizobium/Agrobacterium group</taxon>
        <taxon>Rhizobium</taxon>
    </lineage>
</organism>
<reference evidence="9 10" key="1">
    <citation type="submission" date="2017-03" db="EMBL/GenBank/DDBJ databases">
        <title>Genome analysis of Rhizobial strains effectives or ineffectives for nitrogen fixation isolated from bean seeds.</title>
        <authorList>
            <person name="Peralta H."/>
            <person name="Aguilar-Vera A."/>
            <person name="Mora Y."/>
            <person name="Vargas-Lagunas C."/>
            <person name="Girard L."/>
            <person name="Mora J."/>
        </authorList>
    </citation>
    <scope>NUCLEOTIDE SEQUENCE [LARGE SCALE GENOMIC DNA]</scope>
    <source>
        <strain evidence="9 10">CCGM5</strain>
    </source>
</reference>
<gene>
    <name evidence="9" type="ORF">B5K10_23885</name>
</gene>
<dbReference type="PANTHER" id="PTHR23402">
    <property type="entry name" value="PROTEASE FAMILY C15 PYROGLUTAMYL-PEPTIDASE I-RELATED"/>
    <property type="match status" value="1"/>
</dbReference>
<dbReference type="CDD" id="cd00501">
    <property type="entry name" value="Peptidase_C15"/>
    <property type="match status" value="1"/>
</dbReference>
<dbReference type="RefSeq" id="WP_116275273.1">
    <property type="nucleotide sequence ID" value="NZ_KZ859527.1"/>
</dbReference>
<dbReference type="Gene3D" id="3.40.630.20">
    <property type="entry name" value="Peptidase C15, pyroglutamyl peptidase I-like"/>
    <property type="match status" value="1"/>
</dbReference>
<sequence>MKALVTGFDAFAGLPFNPSEEILKSLRRHPPNDLFDLIEFSVLPTSYAGVDNWLERSLDLALDADLILMLGLSVSTDRLKLERFAINVADCGVADNRGEVRSGVAIVDGGPRAYGTSVNLERVGAQLAVADIPYCVSNNAGDYVCNYIYYRVLRRLDEVASTAKALFVHIPWAYPVTIQEHFDLPQRDRHLAAIGKLLLACRMYLDEC</sequence>
<comment type="caution">
    <text evidence="9">The sequence shown here is derived from an EMBL/GenBank/DDBJ whole genome shotgun (WGS) entry which is preliminary data.</text>
</comment>
<accession>A0A3E1AZF6</accession>
<dbReference type="PIRSF" id="PIRSF015592">
    <property type="entry name" value="Prld-crbxl_pptds"/>
    <property type="match status" value="1"/>
</dbReference>
<evidence type="ECO:0000313" key="10">
    <source>
        <dbReference type="Proteomes" id="UP000256748"/>
    </source>
</evidence>
<dbReference type="InterPro" id="IPR036440">
    <property type="entry name" value="Peptidase_C15-like_sf"/>
</dbReference>
<dbReference type="InterPro" id="IPR000816">
    <property type="entry name" value="Peptidase_C15"/>
</dbReference>
<keyword evidence="6" id="KW-0788">Thiol protease</keyword>
<comment type="similarity">
    <text evidence="1">Belongs to the peptidase C15 family.</text>
</comment>
<dbReference type="GO" id="GO:0005829">
    <property type="term" value="C:cytosol"/>
    <property type="evidence" value="ECO:0007669"/>
    <property type="project" value="InterPro"/>
</dbReference>
<keyword evidence="4" id="KW-0645">Protease</keyword>
<evidence type="ECO:0000256" key="5">
    <source>
        <dbReference type="ARBA" id="ARBA00022801"/>
    </source>
</evidence>